<keyword evidence="2" id="KW-0479">Metal-binding</keyword>
<keyword evidence="5" id="KW-1185">Reference proteome</keyword>
<evidence type="ECO:0000313" key="5">
    <source>
        <dbReference type="Proteomes" id="UP001595896"/>
    </source>
</evidence>
<dbReference type="Pfam" id="PF13531">
    <property type="entry name" value="SBP_bac_11"/>
    <property type="match status" value="1"/>
</dbReference>
<accession>A0ABV9NTP3</accession>
<dbReference type="PROSITE" id="PS51257">
    <property type="entry name" value="PROKAR_LIPOPROTEIN"/>
    <property type="match status" value="1"/>
</dbReference>
<dbReference type="EMBL" id="JBHSGK010000003">
    <property type="protein sequence ID" value="MFC4735279.1"/>
    <property type="molecule type" value="Genomic_DNA"/>
</dbReference>
<dbReference type="RefSeq" id="WP_377907902.1">
    <property type="nucleotide sequence ID" value="NZ_JBHSGK010000003.1"/>
</dbReference>
<dbReference type="PIRSF" id="PIRSF004846">
    <property type="entry name" value="ModA"/>
    <property type="match status" value="1"/>
</dbReference>
<reference evidence="5" key="1">
    <citation type="journal article" date="2019" name="Int. J. Syst. Evol. Microbiol.">
        <title>The Global Catalogue of Microorganisms (GCM) 10K type strain sequencing project: providing services to taxonomists for standard genome sequencing and annotation.</title>
        <authorList>
            <consortium name="The Broad Institute Genomics Platform"/>
            <consortium name="The Broad Institute Genome Sequencing Center for Infectious Disease"/>
            <person name="Wu L."/>
            <person name="Ma J."/>
        </authorList>
    </citation>
    <scope>NUCLEOTIDE SEQUENCE [LARGE SCALE GENOMIC DNA]</scope>
    <source>
        <strain evidence="5">JCM 12165</strain>
    </source>
</reference>
<evidence type="ECO:0000256" key="3">
    <source>
        <dbReference type="ARBA" id="ARBA00022729"/>
    </source>
</evidence>
<comment type="similarity">
    <text evidence="1">Belongs to the bacterial solute-binding protein ModA family.</text>
</comment>
<sequence length="246" mass="26363">MRHTLAWGAVLLLAGCGEEQEEIHVAAASGLYHVLTDIGASYEAETGTAVVFSFGATGQLTQQIEQGAAFELFLAGEEEYVTRLEQGGFVSEGTGIAEGVVTLVSGTESAPYESVHTLLEEDLRTAIPNPEHAPYGRAAHDVLQAEGIWEELSDSFIYANDVRTSLQYVESGEVDAGFAALSLMQDSELPYIELDTALHEPIIQTAAIPVQSGKQEEAGQFLDYLQSAEVQAVFQAYGFKPGENAS</sequence>
<comment type="caution">
    <text evidence="4">The sequence shown here is derived from an EMBL/GenBank/DDBJ whole genome shotgun (WGS) entry which is preliminary data.</text>
</comment>
<protein>
    <submittedName>
        <fullName evidence="4">Molybdate ABC transporter substrate-binding protein</fullName>
    </submittedName>
</protein>
<evidence type="ECO:0000313" key="4">
    <source>
        <dbReference type="EMBL" id="MFC4735279.1"/>
    </source>
</evidence>
<dbReference type="InterPro" id="IPR005950">
    <property type="entry name" value="ModA"/>
</dbReference>
<proteinExistence type="inferred from homology"/>
<dbReference type="PANTHER" id="PTHR30632">
    <property type="entry name" value="MOLYBDATE-BINDING PERIPLASMIC PROTEIN"/>
    <property type="match status" value="1"/>
</dbReference>
<dbReference type="SUPFAM" id="SSF53850">
    <property type="entry name" value="Periplasmic binding protein-like II"/>
    <property type="match status" value="1"/>
</dbReference>
<dbReference type="PANTHER" id="PTHR30632:SF14">
    <property type="entry name" value="TUNGSTATE_MOLYBDATE_CHROMATE-BINDING PROTEIN MODA"/>
    <property type="match status" value="1"/>
</dbReference>
<gene>
    <name evidence="4" type="primary">modA</name>
    <name evidence="4" type="ORF">ACFO4L_01660</name>
</gene>
<evidence type="ECO:0000256" key="2">
    <source>
        <dbReference type="ARBA" id="ARBA00022723"/>
    </source>
</evidence>
<keyword evidence="3" id="KW-0732">Signal</keyword>
<dbReference type="InterPro" id="IPR050682">
    <property type="entry name" value="ModA/WtpA"/>
</dbReference>
<name>A0ABV9NTP3_9BACI</name>
<dbReference type="Proteomes" id="UP001595896">
    <property type="component" value="Unassembled WGS sequence"/>
</dbReference>
<organism evidence="4 5">
    <name type="scientific">Bacillus daqingensis</name>
    <dbReference type="NCBI Taxonomy" id="872396"/>
    <lineage>
        <taxon>Bacteria</taxon>
        <taxon>Bacillati</taxon>
        <taxon>Bacillota</taxon>
        <taxon>Bacilli</taxon>
        <taxon>Bacillales</taxon>
        <taxon>Bacillaceae</taxon>
        <taxon>Bacillus</taxon>
    </lineage>
</organism>
<dbReference type="Gene3D" id="3.40.190.10">
    <property type="entry name" value="Periplasmic binding protein-like II"/>
    <property type="match status" value="2"/>
</dbReference>
<dbReference type="NCBIfam" id="TIGR01256">
    <property type="entry name" value="modA"/>
    <property type="match status" value="1"/>
</dbReference>
<evidence type="ECO:0000256" key="1">
    <source>
        <dbReference type="ARBA" id="ARBA00009175"/>
    </source>
</evidence>